<gene>
    <name evidence="1" type="ORF">CLV88_105245</name>
</gene>
<accession>A0A2P8FDL9</accession>
<sequence>MLLPPDFLDQLKAAKRFTGPFAQAAPWQRHVILHDGKLYASNNRKIVEIECEIDGSAIFSTRTLNLLKSFQDEPTEIEVGDEIKFGWKDGRYLTLVNDFDHDDIVKQHARLLDDWHGSDAVMMLDLGHAGRAIEITEGPGIVDGKLAPRRGFFYVGDSTPSLRLARGDTDLRMDDLFKIKKDELGAARKANERKRDRLLDEQVRIERELVYLTQELIEDQRKLVEFDAALEKYQSGDALTETDKECLRPACESDIRKEESKEHKEAAEELPDLPKTIKGWKQCADRNDGEYVYVTYRRRLPEPKARKAMRKRIEQTVDTVFKSDFPRDAVVAAWKTLSQIEPRAGPG</sequence>
<dbReference type="EMBL" id="PYGJ01000005">
    <property type="protein sequence ID" value="PSL19820.1"/>
    <property type="molecule type" value="Genomic_DNA"/>
</dbReference>
<dbReference type="Proteomes" id="UP000240418">
    <property type="component" value="Unassembled WGS sequence"/>
</dbReference>
<proteinExistence type="predicted"/>
<dbReference type="AlphaFoldDB" id="A0A2P8FDL9"/>
<evidence type="ECO:0000313" key="1">
    <source>
        <dbReference type="EMBL" id="PSL19820.1"/>
    </source>
</evidence>
<keyword evidence="2" id="KW-1185">Reference proteome</keyword>
<reference evidence="1 2" key="1">
    <citation type="submission" date="2018-03" db="EMBL/GenBank/DDBJ databases">
        <title>Genomic Encyclopedia of Archaeal and Bacterial Type Strains, Phase II (KMG-II): from individual species to whole genera.</title>
        <authorList>
            <person name="Goeker M."/>
        </authorList>
    </citation>
    <scope>NUCLEOTIDE SEQUENCE [LARGE SCALE GENOMIC DNA]</scope>
    <source>
        <strain evidence="1 2">DSM 100673</strain>
    </source>
</reference>
<organism evidence="1 2">
    <name type="scientific">Shimia abyssi</name>
    <dbReference type="NCBI Taxonomy" id="1662395"/>
    <lineage>
        <taxon>Bacteria</taxon>
        <taxon>Pseudomonadati</taxon>
        <taxon>Pseudomonadota</taxon>
        <taxon>Alphaproteobacteria</taxon>
        <taxon>Rhodobacterales</taxon>
        <taxon>Roseobacteraceae</taxon>
    </lineage>
</organism>
<name>A0A2P8FDL9_9RHOB</name>
<evidence type="ECO:0000313" key="2">
    <source>
        <dbReference type="Proteomes" id="UP000240418"/>
    </source>
</evidence>
<dbReference type="RefSeq" id="WP_106608466.1">
    <property type="nucleotide sequence ID" value="NZ_PYGJ01000005.1"/>
</dbReference>
<comment type="caution">
    <text evidence="1">The sequence shown here is derived from an EMBL/GenBank/DDBJ whole genome shotgun (WGS) entry which is preliminary data.</text>
</comment>
<protein>
    <submittedName>
        <fullName evidence="1">Uncharacterized protein</fullName>
    </submittedName>
</protein>